<feature type="active site" description="Charge relay system" evidence="4">
    <location>
        <position position="511"/>
    </location>
</feature>
<dbReference type="InterPro" id="IPR015500">
    <property type="entry name" value="Peptidase_S8_subtilisin-rel"/>
</dbReference>
<dbReference type="PROSITE" id="PS00138">
    <property type="entry name" value="SUBTILASE_SER"/>
    <property type="match status" value="1"/>
</dbReference>
<keyword evidence="9" id="KW-1185">Reference proteome</keyword>
<feature type="signal peptide" evidence="6">
    <location>
        <begin position="1"/>
        <end position="22"/>
    </location>
</feature>
<keyword evidence="3 4" id="KW-0720">Serine protease</keyword>
<evidence type="ECO:0000313" key="8">
    <source>
        <dbReference type="EMBL" id="GGG01349.1"/>
    </source>
</evidence>
<dbReference type="InterPro" id="IPR051048">
    <property type="entry name" value="Peptidase_S8/S53_subtilisin"/>
</dbReference>
<evidence type="ECO:0000313" key="9">
    <source>
        <dbReference type="Proteomes" id="UP000605253"/>
    </source>
</evidence>
<evidence type="ECO:0000256" key="3">
    <source>
        <dbReference type="ARBA" id="ARBA00022825"/>
    </source>
</evidence>
<keyword evidence="2 4" id="KW-0378">Hydrolase</keyword>
<dbReference type="SUPFAM" id="SSF49265">
    <property type="entry name" value="Fibronectin type III"/>
    <property type="match status" value="1"/>
</dbReference>
<keyword evidence="1 4" id="KW-0645">Protease</keyword>
<dbReference type="Gene3D" id="2.60.40.10">
    <property type="entry name" value="Immunoglobulins"/>
    <property type="match status" value="2"/>
</dbReference>
<dbReference type="PROSITE" id="PS51892">
    <property type="entry name" value="SUBTILASE"/>
    <property type="match status" value="1"/>
</dbReference>
<dbReference type="EMBL" id="BMEO01000013">
    <property type="protein sequence ID" value="GGG01349.1"/>
    <property type="molecule type" value="Genomic_DNA"/>
</dbReference>
<evidence type="ECO:0000256" key="4">
    <source>
        <dbReference type="PROSITE-ProRule" id="PRU01240"/>
    </source>
</evidence>
<comment type="similarity">
    <text evidence="4">Belongs to the peptidase S8 family.</text>
</comment>
<dbReference type="InterPro" id="IPR023828">
    <property type="entry name" value="Peptidase_S8_Ser-AS"/>
</dbReference>
<dbReference type="GO" id="GO:0006508">
    <property type="term" value="P:proteolysis"/>
    <property type="evidence" value="ECO:0007669"/>
    <property type="project" value="UniProtKB-KW"/>
</dbReference>
<dbReference type="PRINTS" id="PR00723">
    <property type="entry name" value="SUBTILISIN"/>
</dbReference>
<evidence type="ECO:0000256" key="6">
    <source>
        <dbReference type="SAM" id="SignalP"/>
    </source>
</evidence>
<dbReference type="Pfam" id="PF20773">
    <property type="entry name" value="InhA-like_MAM"/>
    <property type="match status" value="1"/>
</dbReference>
<dbReference type="InterPro" id="IPR036852">
    <property type="entry name" value="Peptidase_S8/S53_dom_sf"/>
</dbReference>
<reference evidence="8" key="2">
    <citation type="submission" date="2020-09" db="EMBL/GenBank/DDBJ databases">
        <authorList>
            <person name="Sun Q."/>
            <person name="Zhou Y."/>
        </authorList>
    </citation>
    <scope>NUCLEOTIDE SEQUENCE</scope>
    <source>
        <strain evidence="8">CGMCC 1.12181</strain>
    </source>
</reference>
<dbReference type="Gene3D" id="2.60.120.260">
    <property type="entry name" value="Galactose-binding domain-like"/>
    <property type="match status" value="1"/>
</dbReference>
<dbReference type="PANTHER" id="PTHR43399:SF5">
    <property type="entry name" value="PEPTIDASE S8 FAMILY WITH PROTEASE-ASSOCIATED DOMAIN"/>
    <property type="match status" value="1"/>
</dbReference>
<dbReference type="Gene3D" id="2.60.120.380">
    <property type="match status" value="1"/>
</dbReference>
<dbReference type="PANTHER" id="PTHR43399">
    <property type="entry name" value="SUBTILISIN-RELATED"/>
    <property type="match status" value="1"/>
</dbReference>
<dbReference type="Pfam" id="PF00082">
    <property type="entry name" value="Peptidase_S8"/>
    <property type="match status" value="1"/>
</dbReference>
<dbReference type="AlphaFoldDB" id="A0A917CXV6"/>
<protein>
    <recommendedName>
        <fullName evidence="7">Peptidase S8/S53 domain-containing protein</fullName>
    </recommendedName>
</protein>
<reference evidence="8" key="1">
    <citation type="journal article" date="2014" name="Int. J. Syst. Evol. Microbiol.">
        <title>Complete genome sequence of Corynebacterium casei LMG S-19264T (=DSM 44701T), isolated from a smear-ripened cheese.</title>
        <authorList>
            <consortium name="US DOE Joint Genome Institute (JGI-PGF)"/>
            <person name="Walter F."/>
            <person name="Albersmeier A."/>
            <person name="Kalinowski J."/>
            <person name="Ruckert C."/>
        </authorList>
    </citation>
    <scope>NUCLEOTIDE SEQUENCE</scope>
    <source>
        <strain evidence="8">CGMCC 1.12181</strain>
    </source>
</reference>
<evidence type="ECO:0000256" key="2">
    <source>
        <dbReference type="ARBA" id="ARBA00022801"/>
    </source>
</evidence>
<proteinExistence type="inferred from homology"/>
<dbReference type="InterPro" id="IPR036116">
    <property type="entry name" value="FN3_sf"/>
</dbReference>
<dbReference type="Proteomes" id="UP000605253">
    <property type="component" value="Unassembled WGS sequence"/>
</dbReference>
<accession>A0A917CXV6</accession>
<keyword evidence="6" id="KW-0732">Signal</keyword>
<feature type="domain" description="Peptidase S8/S53" evidence="7">
    <location>
        <begin position="252"/>
        <end position="559"/>
    </location>
</feature>
<dbReference type="InterPro" id="IPR022398">
    <property type="entry name" value="Peptidase_S8_His-AS"/>
</dbReference>
<dbReference type="Gene3D" id="3.40.50.200">
    <property type="entry name" value="Peptidase S8/S53 domain"/>
    <property type="match status" value="1"/>
</dbReference>
<feature type="region of interest" description="Disordered" evidence="5">
    <location>
        <begin position="461"/>
        <end position="510"/>
    </location>
</feature>
<evidence type="ECO:0000256" key="5">
    <source>
        <dbReference type="SAM" id="MobiDB-lite"/>
    </source>
</evidence>
<evidence type="ECO:0000259" key="7">
    <source>
        <dbReference type="Pfam" id="PF00082"/>
    </source>
</evidence>
<sequence length="1129" mass="120378">MKPTLKPLAAAIILATSGTALATTQAINSHQPSTASMRQAIEDNKLILATGAFDPTAERLNFSAMGLSDTASDRYGIVQFNQGHASADWLKSRGFKVLNYLPANAYLVNWQDVDRNVLGQNSDIRWHGPFQSGFKISPSLWSVNRPALSHFDVTIQAFSDYPRAHLRALIQKMTPSVQFIQSNIPQEDNRLAVRLPAQNLDAALSQLASAEGIQWINLYYPERLMNQHAVPAIQDTSANLNDQTLFDKGLYGSGQIVAVADSGLDRNEDWFVHLDKGAGVSTALTDAQNTAPPLVGTVYPNNKVLAYWVMPGATSYDHAWAGYHGTHVSGSVAGDKQVGGSVSNPNQSGYDTDDGMAPNAQILFQDLGGNSGLSGIGSSPMWQQAYEAGARIHSNSYGASTYGEYISSDANLDRSLRDLDDMIIVMAAGNDDGTNNSTSSPGNAKNALTVGALGHGNSSSVAGFSNRGLTDDGRLKPDISTTGSSITSASGDSNNNNTIDNPSTKNMSGTSMATPITAGGLALLRQYFTDGFYPTGVKNSADVLIPSGQLMKAMILNGTNVDAGFNYRHTGWGRPWLANTLYFNGDSRRIKFWDVTHENGLKTGESMTFNVDVLSGQEFRATLTWYDLAGPTGSGVTLVNDLNLTVAAPNGTYLGNVMNSGISAESQMGGSADSINTVEQVRITAPQSGTYQLTVSGGNIPGDGSFGTNRQGFALAVGGDLGSLTPQPLGNPGSLTATDQGLSGVDLNWAAASHADYYELYRANGTCLSIEPGSMRYLGQSATNSYTDLSTVGGYNYAYQVRAFNSDYESALSNCVDVSSTQICDIPPQFNGGQVALNNQANNTCGLTMTWPAASSHCPADPDIQYKIYRDIQHNFIANGSTLLTTVPSGTQFTDFSVVDGQPYYYRIKAVNGSNESDLSTELAGTAFGQPSAVVGTINDDVDNSLLMNLSGTWSVSNERSFNGNLSYRSTFEGANTYTSNTCARMHSPLISVPNAGSPSIDYRAWYEIEANWDGVVVEISTDGGNSWQDLPPVGGYPSNFSSTQNPPINGCGYPTTQGAFGGASSGFDPVSHDLSAYAGQNVQIRWSMSTDPGYEEEGFYIDDIQYNNVHTPNTCSALVDLIFKDGFE</sequence>
<dbReference type="RefSeq" id="WP_188365920.1">
    <property type="nucleotide sequence ID" value="NZ_BAABJF010000031.1"/>
</dbReference>
<name>A0A917CXV6_9GAMM</name>
<feature type="active site" description="Charge relay system" evidence="4">
    <location>
        <position position="261"/>
    </location>
</feature>
<feature type="compositionally biased region" description="Low complexity" evidence="5">
    <location>
        <begin position="478"/>
        <end position="493"/>
    </location>
</feature>
<gene>
    <name evidence="8" type="ORF">GCM10011365_23200</name>
</gene>
<evidence type="ECO:0000256" key="1">
    <source>
        <dbReference type="ARBA" id="ARBA00022670"/>
    </source>
</evidence>
<dbReference type="SUPFAM" id="SSF52743">
    <property type="entry name" value="Subtilisin-like"/>
    <property type="match status" value="1"/>
</dbReference>
<dbReference type="PROSITE" id="PS00137">
    <property type="entry name" value="SUBTILASE_HIS"/>
    <property type="match status" value="1"/>
</dbReference>
<dbReference type="InterPro" id="IPR000209">
    <property type="entry name" value="Peptidase_S8/S53_dom"/>
</dbReference>
<dbReference type="GO" id="GO:0004252">
    <property type="term" value="F:serine-type endopeptidase activity"/>
    <property type="evidence" value="ECO:0007669"/>
    <property type="project" value="UniProtKB-UniRule"/>
</dbReference>
<feature type="chain" id="PRO_5037915812" description="Peptidase S8/S53 domain-containing protein" evidence="6">
    <location>
        <begin position="23"/>
        <end position="1129"/>
    </location>
</feature>
<comment type="caution">
    <text evidence="8">The sequence shown here is derived from an EMBL/GenBank/DDBJ whole genome shotgun (WGS) entry which is preliminary data.</text>
</comment>
<organism evidence="8 9">
    <name type="scientific">Marinicella pacifica</name>
    <dbReference type="NCBI Taxonomy" id="1171543"/>
    <lineage>
        <taxon>Bacteria</taxon>
        <taxon>Pseudomonadati</taxon>
        <taxon>Pseudomonadota</taxon>
        <taxon>Gammaproteobacteria</taxon>
        <taxon>Lysobacterales</taxon>
        <taxon>Marinicellaceae</taxon>
        <taxon>Marinicella</taxon>
    </lineage>
</organism>
<dbReference type="InterPro" id="IPR034058">
    <property type="entry name" value="TagA/B/C/D_pept_dom"/>
</dbReference>
<feature type="active site" description="Charge relay system" evidence="4">
    <location>
        <position position="324"/>
    </location>
</feature>
<feature type="compositionally biased region" description="Polar residues" evidence="5">
    <location>
        <begin position="494"/>
        <end position="510"/>
    </location>
</feature>
<dbReference type="CDD" id="cd04842">
    <property type="entry name" value="Peptidases_S8_Kp43_protease"/>
    <property type="match status" value="1"/>
</dbReference>
<dbReference type="InterPro" id="IPR013783">
    <property type="entry name" value="Ig-like_fold"/>
</dbReference>